<reference evidence="1" key="1">
    <citation type="submission" date="2023-08" db="EMBL/GenBank/DDBJ databases">
        <authorList>
            <person name="Chen Y."/>
            <person name="Shah S."/>
            <person name="Dougan E. K."/>
            <person name="Thang M."/>
            <person name="Chan C."/>
        </authorList>
    </citation>
    <scope>NUCLEOTIDE SEQUENCE</scope>
</reference>
<dbReference type="EMBL" id="CAUJNA010000380">
    <property type="protein sequence ID" value="CAJ1376308.1"/>
    <property type="molecule type" value="Genomic_DNA"/>
</dbReference>
<keyword evidence="2" id="KW-1185">Reference proteome</keyword>
<gene>
    <name evidence="1" type="ORF">EVOR1521_LOCUS5402</name>
</gene>
<evidence type="ECO:0000313" key="2">
    <source>
        <dbReference type="Proteomes" id="UP001178507"/>
    </source>
</evidence>
<accession>A0AA36HY83</accession>
<sequence>MLSRFCQKIKPPRCRWLTLPAGNFQYILDDVGETCKPYMGQPLAEMSPSRRGFLLEQLGQKLLERSQPFCKLEDAGRDAPWDFTIDGKKAEFKSAQLAFEQGGNKWGVTFRNVKFAHPEYRDTALFDELYLMIYSPAGLHLLRHDLQTKISSQGMHTGCSGHKIHVAGRSGDGWSAGLRCVLDKLTQEGSCKLLTSIKASDPILRDLLTSHQMNHAVAYQSLVYQGVPLSNMNPSLRGLRVQRIAQSIDQMVHPGCTFLERAVGNRPADWIRDGVRVEVKHAQMVLSSDSIRFRCVFSSIKPNLFDELWLVIYSPVGLHIFKHHGSFCLSSAGARSDVAGRNIWIVGPANQRCPIQALQAMKQKLQTGGCEGIAEVLW</sequence>
<evidence type="ECO:0000313" key="1">
    <source>
        <dbReference type="EMBL" id="CAJ1376308.1"/>
    </source>
</evidence>
<dbReference type="Proteomes" id="UP001178507">
    <property type="component" value="Unassembled WGS sequence"/>
</dbReference>
<organism evidence="1 2">
    <name type="scientific">Effrenium voratum</name>
    <dbReference type="NCBI Taxonomy" id="2562239"/>
    <lineage>
        <taxon>Eukaryota</taxon>
        <taxon>Sar</taxon>
        <taxon>Alveolata</taxon>
        <taxon>Dinophyceae</taxon>
        <taxon>Suessiales</taxon>
        <taxon>Symbiodiniaceae</taxon>
        <taxon>Effrenium</taxon>
    </lineage>
</organism>
<name>A0AA36HY83_9DINO</name>
<comment type="caution">
    <text evidence="1">The sequence shown here is derived from an EMBL/GenBank/DDBJ whole genome shotgun (WGS) entry which is preliminary data.</text>
</comment>
<dbReference type="AlphaFoldDB" id="A0AA36HY83"/>
<proteinExistence type="predicted"/>
<protein>
    <submittedName>
        <fullName evidence="1">Uncharacterized protein</fullName>
    </submittedName>
</protein>